<dbReference type="EMBL" id="QYCN01000002">
    <property type="protein sequence ID" value="RIY13767.1"/>
    <property type="molecule type" value="Genomic_DNA"/>
</dbReference>
<gene>
    <name evidence="1" type="ORF">D0T11_01415</name>
</gene>
<organism evidence="1 2">
    <name type="scientific">Hymenobacter rubripertinctus</name>
    <dbReference type="NCBI Taxonomy" id="2029981"/>
    <lineage>
        <taxon>Bacteria</taxon>
        <taxon>Pseudomonadati</taxon>
        <taxon>Bacteroidota</taxon>
        <taxon>Cytophagia</taxon>
        <taxon>Cytophagales</taxon>
        <taxon>Hymenobacteraceae</taxon>
        <taxon>Hymenobacter</taxon>
    </lineage>
</organism>
<proteinExistence type="predicted"/>
<evidence type="ECO:0000313" key="2">
    <source>
        <dbReference type="Proteomes" id="UP000284250"/>
    </source>
</evidence>
<dbReference type="AlphaFoldDB" id="A0A418R8F8"/>
<comment type="caution">
    <text evidence="1">The sequence shown here is derived from an EMBL/GenBank/DDBJ whole genome shotgun (WGS) entry which is preliminary data.</text>
</comment>
<sequence>MSKVKEHTDALETAIGNAAEFAGFATAAEYLQDRGFNDRGPRFFAVEVLHELRAVGWELTFRAAEDAH</sequence>
<dbReference type="OrthoDB" id="9866553at2"/>
<reference evidence="1 2" key="2">
    <citation type="submission" date="2019-01" db="EMBL/GenBank/DDBJ databases">
        <title>Hymenobacter humicola sp. nov., isolated from soils in Antarctica.</title>
        <authorList>
            <person name="Sedlacek I."/>
            <person name="Holochova P."/>
            <person name="Kralova S."/>
            <person name="Pantucek R."/>
            <person name="Stankova E."/>
            <person name="Vrbovska V."/>
            <person name="Kristofova L."/>
            <person name="Svec P."/>
            <person name="Busse H.-J."/>
        </authorList>
    </citation>
    <scope>NUCLEOTIDE SEQUENCE [LARGE SCALE GENOMIC DNA]</scope>
    <source>
        <strain evidence="1 2">CCM 8852</strain>
    </source>
</reference>
<dbReference type="RefSeq" id="WP_119653998.1">
    <property type="nucleotide sequence ID" value="NZ_JBHUOI010000070.1"/>
</dbReference>
<name>A0A418R8F8_9BACT</name>
<accession>A0A418R8F8</accession>
<keyword evidence="2" id="KW-1185">Reference proteome</keyword>
<evidence type="ECO:0000313" key="1">
    <source>
        <dbReference type="EMBL" id="RIY13767.1"/>
    </source>
</evidence>
<dbReference type="Proteomes" id="UP000284250">
    <property type="component" value="Unassembled WGS sequence"/>
</dbReference>
<reference evidence="1 2" key="1">
    <citation type="submission" date="2018-09" db="EMBL/GenBank/DDBJ databases">
        <authorList>
            <person name="Zeman M."/>
            <person name="Pardy F."/>
        </authorList>
    </citation>
    <scope>NUCLEOTIDE SEQUENCE [LARGE SCALE GENOMIC DNA]</scope>
    <source>
        <strain evidence="1 2">CCM 8852</strain>
    </source>
</reference>
<protein>
    <submittedName>
        <fullName evidence="1">Uncharacterized protein</fullName>
    </submittedName>
</protein>